<keyword evidence="7 9" id="KW-1133">Transmembrane helix</keyword>
<feature type="active site" evidence="9">
    <location>
        <position position="177"/>
    </location>
</feature>
<gene>
    <name evidence="9" type="primary">lspA</name>
    <name evidence="11" type="ordered locus">SMCARI_022</name>
</gene>
<evidence type="ECO:0000256" key="6">
    <source>
        <dbReference type="ARBA" id="ARBA00022801"/>
    </source>
</evidence>
<feature type="transmembrane region" description="Helical" evidence="9">
    <location>
        <begin position="92"/>
        <end position="112"/>
    </location>
</feature>
<dbReference type="GO" id="GO:0004190">
    <property type="term" value="F:aspartic-type endopeptidase activity"/>
    <property type="evidence" value="ECO:0007669"/>
    <property type="project" value="UniProtKB-UniRule"/>
</dbReference>
<name>E0TJ80_KARMC</name>
<dbReference type="HOGENOM" id="CLU_083252_0_1_10"/>
<feature type="transmembrane region" description="Helical" evidence="9">
    <location>
        <begin position="167"/>
        <end position="189"/>
    </location>
</feature>
<evidence type="ECO:0000256" key="8">
    <source>
        <dbReference type="ARBA" id="ARBA00023136"/>
    </source>
</evidence>
<dbReference type="STRING" id="706194.SMCARI_022"/>
<dbReference type="InterPro" id="IPR001872">
    <property type="entry name" value="Peptidase_A8"/>
</dbReference>
<keyword evidence="2 9" id="KW-1003">Cell membrane</keyword>
<keyword evidence="4 9" id="KW-0812">Transmembrane</keyword>
<evidence type="ECO:0000256" key="3">
    <source>
        <dbReference type="ARBA" id="ARBA00022670"/>
    </source>
</evidence>
<feature type="transmembrane region" description="Helical" evidence="9">
    <location>
        <begin position="58"/>
        <end position="80"/>
    </location>
</feature>
<evidence type="ECO:0000313" key="11">
    <source>
        <dbReference type="EMBL" id="ADM89857.1"/>
    </source>
</evidence>
<dbReference type="AlphaFoldDB" id="E0TJ80"/>
<feature type="active site" evidence="9">
    <location>
        <position position="149"/>
    </location>
</feature>
<comment type="similarity">
    <text evidence="1 9 10">Belongs to the peptidase A8 family.</text>
</comment>
<keyword evidence="6 9" id="KW-0378">Hydrolase</keyword>
<comment type="function">
    <text evidence="9">This protein specifically catalyzes the removal of signal peptides from prolipoproteins.</text>
</comment>
<dbReference type="PANTHER" id="PTHR33695:SF1">
    <property type="entry name" value="LIPOPROTEIN SIGNAL PEPTIDASE"/>
    <property type="match status" value="1"/>
</dbReference>
<evidence type="ECO:0000313" key="12">
    <source>
        <dbReference type="Proteomes" id="UP000002231"/>
    </source>
</evidence>
<evidence type="ECO:0000256" key="5">
    <source>
        <dbReference type="ARBA" id="ARBA00022750"/>
    </source>
</evidence>
<keyword evidence="12" id="KW-1185">Reference proteome</keyword>
<dbReference type="GO" id="GO:0005886">
    <property type="term" value="C:plasma membrane"/>
    <property type="evidence" value="ECO:0007669"/>
    <property type="project" value="UniProtKB-SubCell"/>
</dbReference>
<evidence type="ECO:0000256" key="4">
    <source>
        <dbReference type="ARBA" id="ARBA00022692"/>
    </source>
</evidence>
<dbReference type="PANTHER" id="PTHR33695">
    <property type="entry name" value="LIPOPROTEIN SIGNAL PEPTIDASE"/>
    <property type="match status" value="1"/>
</dbReference>
<comment type="catalytic activity">
    <reaction evidence="9">
        <text>Release of signal peptides from bacterial membrane prolipoproteins. Hydrolyzes -Xaa-Yaa-Zaa-|-(S,diacylglyceryl)Cys-, in which Xaa is hydrophobic (preferably Leu), and Yaa (Ala or Ser) and Zaa (Gly or Ala) have small, neutral side chains.</text>
        <dbReference type="EC" id="3.4.23.36"/>
    </reaction>
</comment>
<comment type="pathway">
    <text evidence="9">Protein modification; lipoprotein biosynthesis (signal peptide cleavage).</text>
</comment>
<keyword evidence="8 9" id="KW-0472">Membrane</keyword>
<evidence type="ECO:0000256" key="10">
    <source>
        <dbReference type="RuleBase" id="RU004181"/>
    </source>
</evidence>
<dbReference type="PRINTS" id="PR00781">
    <property type="entry name" value="LIPOSIGPTASE"/>
</dbReference>
<organism evidence="11 12">
    <name type="scientific">Karelsulcia muelleri (strain CARI)</name>
    <name type="common">Sulcia muelleri</name>
    <dbReference type="NCBI Taxonomy" id="706194"/>
    <lineage>
        <taxon>Bacteria</taxon>
        <taxon>Pseudomonadati</taxon>
        <taxon>Bacteroidota</taxon>
        <taxon>Flavobacteriia</taxon>
        <taxon>Flavobacteriales</taxon>
        <taxon>Candidatus Karelsulcia</taxon>
    </lineage>
</organism>
<evidence type="ECO:0000256" key="1">
    <source>
        <dbReference type="ARBA" id="ARBA00006139"/>
    </source>
</evidence>
<proteinExistence type="inferred from homology"/>
<protein>
    <recommendedName>
        <fullName evidence="9">Lipoprotein signal peptidase</fullName>
        <ecNumber evidence="9">3.4.23.36</ecNumber>
    </recommendedName>
    <alternativeName>
        <fullName evidence="9">Prolipoprotein signal peptidase</fullName>
    </alternativeName>
    <alternativeName>
        <fullName evidence="9">Signal peptidase II</fullName>
        <shortName evidence="9">SPase II</shortName>
    </alternativeName>
</protein>
<comment type="subcellular location">
    <subcellularLocation>
        <location evidence="9">Cell inner membrane</location>
        <topology evidence="9">Multi-pass membrane protein</topology>
    </subcellularLocation>
</comment>
<dbReference type="UniPathway" id="UPA00665"/>
<reference evidence="12" key="1">
    <citation type="journal article" date="2010" name="Genome Biol. Evol.">
        <title>Functional convergence in reduced genomes of bacterial symbionts spanning 200 My of evolution.</title>
        <authorList>
            <person name="McCutcheon J.P."/>
            <person name="Moran N.A."/>
        </authorList>
    </citation>
    <scope>NUCLEOTIDE SEQUENCE [LARGE SCALE GENOMIC DNA]</scope>
    <source>
        <strain evidence="12">CARI</strain>
    </source>
</reference>
<dbReference type="Pfam" id="PF01252">
    <property type="entry name" value="Peptidase_A8"/>
    <property type="match status" value="1"/>
</dbReference>
<evidence type="ECO:0000256" key="7">
    <source>
        <dbReference type="ARBA" id="ARBA00022989"/>
    </source>
</evidence>
<evidence type="ECO:0000256" key="2">
    <source>
        <dbReference type="ARBA" id="ARBA00022475"/>
    </source>
</evidence>
<dbReference type="KEGG" id="sum:SMCARI_022"/>
<dbReference type="EMBL" id="CP002163">
    <property type="protein sequence ID" value="ADM89857.1"/>
    <property type="molecule type" value="Genomic_DNA"/>
</dbReference>
<keyword evidence="5 9" id="KW-0064">Aspartyl protease</keyword>
<dbReference type="EC" id="3.4.23.36" evidence="9"/>
<dbReference type="GO" id="GO:0006508">
    <property type="term" value="P:proteolysis"/>
    <property type="evidence" value="ECO:0007669"/>
    <property type="project" value="UniProtKB-KW"/>
</dbReference>
<feature type="transmembrane region" description="Helical" evidence="9">
    <location>
        <begin position="139"/>
        <end position="160"/>
    </location>
</feature>
<keyword evidence="3 9" id="KW-0645">Protease</keyword>
<evidence type="ECO:0000256" key="9">
    <source>
        <dbReference type="HAMAP-Rule" id="MF_00161"/>
    </source>
</evidence>
<dbReference type="Proteomes" id="UP000002231">
    <property type="component" value="Chromosome"/>
</dbReference>
<dbReference type="HAMAP" id="MF_00161">
    <property type="entry name" value="LspA"/>
    <property type="match status" value="1"/>
</dbReference>
<keyword evidence="9" id="KW-0997">Cell inner membrane</keyword>
<sequence length="207" mass="24436">MIKYYLITLNLIILDQFLKIYVKTHFKLGQSLKIFKWFKFFFIENPGIAYGFNFRFGYIEKIIISIIKTIIISIFFYFFFKKNNKIFLKISICLLFAGSISNLLDCFFYGILFNKGVLFNNNTWTGYEGISKFFLKKGYSFFMCGCVVDMLYFPFFKLIINKNYELIIFNIIFNIADICISIGVIIFFLCSPGWIRTSDTLINSQVL</sequence>
<accession>E0TJ80</accession>